<dbReference type="OrthoDB" id="10254604at2759"/>
<keyword evidence="4" id="KW-1185">Reference proteome</keyword>
<protein>
    <recommendedName>
        <fullName evidence="2">NAD(P)-binding domain-containing protein</fullName>
    </recommendedName>
</protein>
<evidence type="ECO:0000256" key="1">
    <source>
        <dbReference type="ARBA" id="ARBA00038376"/>
    </source>
</evidence>
<comment type="caution">
    <text evidence="3">The sequence shown here is derived from an EMBL/GenBank/DDBJ whole genome shotgun (WGS) entry which is preliminary data.</text>
</comment>
<comment type="similarity">
    <text evidence="1">Belongs to the avfA family.</text>
</comment>
<reference evidence="3 4" key="1">
    <citation type="journal article" date="2018" name="IMA Fungus">
        <title>IMA Genome-F 9: Draft genome sequence of Annulohypoxylon stygium, Aspergillus mulundensis, Berkeleyomyces basicola (syn. Thielaviopsis basicola), Ceratocystis smalleyi, two Cercospora beticola strains, Coleophoma cylindrospora, Fusarium fracticaudum, Phialophora cf. hyalina, and Morchella septimelata.</title>
        <authorList>
            <person name="Wingfield B.D."/>
            <person name="Bills G.F."/>
            <person name="Dong Y."/>
            <person name="Huang W."/>
            <person name="Nel W.J."/>
            <person name="Swalarsk-Parry B.S."/>
            <person name="Vaghefi N."/>
            <person name="Wilken P.M."/>
            <person name="An Z."/>
            <person name="de Beer Z.W."/>
            <person name="De Vos L."/>
            <person name="Chen L."/>
            <person name="Duong T.A."/>
            <person name="Gao Y."/>
            <person name="Hammerbacher A."/>
            <person name="Kikkert J.R."/>
            <person name="Li Y."/>
            <person name="Li H."/>
            <person name="Li K."/>
            <person name="Li Q."/>
            <person name="Liu X."/>
            <person name="Ma X."/>
            <person name="Naidoo K."/>
            <person name="Pethybridge S.J."/>
            <person name="Sun J."/>
            <person name="Steenkamp E.T."/>
            <person name="van der Nest M.A."/>
            <person name="van Wyk S."/>
            <person name="Wingfield M.J."/>
            <person name="Xiong C."/>
            <person name="Yue Q."/>
            <person name="Zhang X."/>
        </authorList>
    </citation>
    <scope>NUCLEOTIDE SEQUENCE [LARGE SCALE GENOMIC DNA]</scope>
    <source>
        <strain evidence="3 4">BP5796</strain>
    </source>
</reference>
<dbReference type="InterPro" id="IPR016040">
    <property type="entry name" value="NAD(P)-bd_dom"/>
</dbReference>
<evidence type="ECO:0000313" key="4">
    <source>
        <dbReference type="Proteomes" id="UP000256328"/>
    </source>
</evidence>
<proteinExistence type="inferred from homology"/>
<dbReference type="Proteomes" id="UP000256328">
    <property type="component" value="Unassembled WGS sequence"/>
</dbReference>
<dbReference type="EMBL" id="PDLN01000008">
    <property type="protein sequence ID" value="RDW78469.1"/>
    <property type="molecule type" value="Genomic_DNA"/>
</dbReference>
<evidence type="ECO:0000259" key="2">
    <source>
        <dbReference type="Pfam" id="PF13460"/>
    </source>
</evidence>
<organism evidence="3 4">
    <name type="scientific">Coleophoma crateriformis</name>
    <dbReference type="NCBI Taxonomy" id="565419"/>
    <lineage>
        <taxon>Eukaryota</taxon>
        <taxon>Fungi</taxon>
        <taxon>Dikarya</taxon>
        <taxon>Ascomycota</taxon>
        <taxon>Pezizomycotina</taxon>
        <taxon>Leotiomycetes</taxon>
        <taxon>Helotiales</taxon>
        <taxon>Dermateaceae</taxon>
        <taxon>Coleophoma</taxon>
    </lineage>
</organism>
<dbReference type="PANTHER" id="PTHR15020">
    <property type="entry name" value="FLAVIN REDUCTASE-RELATED"/>
    <property type="match status" value="1"/>
</dbReference>
<evidence type="ECO:0000313" key="3">
    <source>
        <dbReference type="EMBL" id="RDW78469.1"/>
    </source>
</evidence>
<name>A0A3D8RWL1_9HELO</name>
<dbReference type="Gene3D" id="3.40.50.720">
    <property type="entry name" value="NAD(P)-binding Rossmann-like Domain"/>
    <property type="match status" value="1"/>
</dbReference>
<dbReference type="SUPFAM" id="SSF51735">
    <property type="entry name" value="NAD(P)-binding Rossmann-fold domains"/>
    <property type="match status" value="1"/>
</dbReference>
<gene>
    <name evidence="3" type="ORF">BP5796_06321</name>
</gene>
<dbReference type="Pfam" id="PF13460">
    <property type="entry name" value="NAD_binding_10"/>
    <property type="match status" value="1"/>
</dbReference>
<sequence length="268" mass="28743">MSSPRVLLLGGHGKVSLFMTPKFTSRSWHVTSVIRNADQKPAILEAGKNGPGSIDVLIASLDDVKSQSDAQKILDQAKPDYVVWSAGAGGKGGAARTYAIDQHAAIHFIKSSIATPSIKKILLVSALSERRKPAPWWSDEDWAGIQKMNTQVLPDYYKAKLAADDVLTLLGEERMARDKSFSYICLRPGLLSDEQESGKVQLGRTGTTGSVARADVADVADRLLAAGARGWIDLLGGEKDVGAEVERVVKEGVTSIEGEDLEAMKASL</sequence>
<accession>A0A3D8RWL1</accession>
<feature type="domain" description="NAD(P)-binding" evidence="2">
    <location>
        <begin position="10"/>
        <end position="224"/>
    </location>
</feature>
<dbReference type="InterPro" id="IPR036291">
    <property type="entry name" value="NAD(P)-bd_dom_sf"/>
</dbReference>
<dbReference type="PANTHER" id="PTHR15020:SF50">
    <property type="entry name" value="UPF0659 PROTEIN YMR090W"/>
    <property type="match status" value="1"/>
</dbReference>
<dbReference type="AlphaFoldDB" id="A0A3D8RWL1"/>